<protein>
    <recommendedName>
        <fullName evidence="7">GPI anchored protein</fullName>
    </recommendedName>
</protein>
<organism evidence="3 5">
    <name type="scientific">Alternaria alternata</name>
    <name type="common">Alternaria rot fungus</name>
    <name type="synonym">Torula alternata</name>
    <dbReference type="NCBI Taxonomy" id="5599"/>
    <lineage>
        <taxon>Eukaryota</taxon>
        <taxon>Fungi</taxon>
        <taxon>Dikarya</taxon>
        <taxon>Ascomycota</taxon>
        <taxon>Pezizomycotina</taxon>
        <taxon>Dothideomycetes</taxon>
        <taxon>Pleosporomycetidae</taxon>
        <taxon>Pleosporales</taxon>
        <taxon>Pleosporineae</taxon>
        <taxon>Pleosporaceae</taxon>
        <taxon>Alternaria</taxon>
        <taxon>Alternaria sect. Alternaria</taxon>
        <taxon>Alternaria alternata complex</taxon>
    </lineage>
</organism>
<dbReference type="GeneID" id="29116024"/>
<evidence type="ECO:0008006" key="7">
    <source>
        <dbReference type="Google" id="ProtNLM"/>
    </source>
</evidence>
<dbReference type="KEGG" id="aalt:CC77DRAFT_169358"/>
<reference evidence="6" key="2">
    <citation type="journal article" date="2019" name="bioRxiv">
        <title>Genomics, evolutionary history and diagnostics of the Alternaria alternata species group including apple and Asian pear pathotypes.</title>
        <authorList>
            <person name="Armitage A.D."/>
            <person name="Cockerton H.M."/>
            <person name="Sreenivasaprasad S."/>
            <person name="Woodhall J.W."/>
            <person name="Lane C.R."/>
            <person name="Harrison R.J."/>
            <person name="Clarkson J.P."/>
        </authorList>
    </citation>
    <scope>NUCLEOTIDE SEQUENCE [LARGE SCALE GENOMIC DNA]</scope>
    <source>
        <strain evidence="6">FERA 1177</strain>
    </source>
</reference>
<dbReference type="RefSeq" id="XP_018384963.1">
    <property type="nucleotide sequence ID" value="XM_018530430.1"/>
</dbReference>
<evidence type="ECO:0000256" key="1">
    <source>
        <dbReference type="SAM" id="MobiDB-lite"/>
    </source>
</evidence>
<feature type="region of interest" description="Disordered" evidence="1">
    <location>
        <begin position="151"/>
        <end position="174"/>
    </location>
</feature>
<evidence type="ECO:0000313" key="3">
    <source>
        <dbReference type="EMBL" id="OAG19542.1"/>
    </source>
</evidence>
<dbReference type="PANTHER" id="PTHR40640:SF1">
    <property type="entry name" value="ANCHORED GLYCOPROTEIN, PUTATIVE (AFU_ORTHOLOGUE AFUA_8G04860)-RELATED"/>
    <property type="match status" value="1"/>
</dbReference>
<reference evidence="3 5" key="1">
    <citation type="submission" date="2016-05" db="EMBL/GenBank/DDBJ databases">
        <title>Comparative analysis of secretome profiles of manganese(II)-oxidizing ascomycete fungi.</title>
        <authorList>
            <consortium name="DOE Joint Genome Institute"/>
            <person name="Zeiner C.A."/>
            <person name="Purvine S.O."/>
            <person name="Zink E.M."/>
            <person name="Wu S."/>
            <person name="Pasa-Tolic L."/>
            <person name="Chaput D.L."/>
            <person name="Haridas S."/>
            <person name="Grigoriev I.V."/>
            <person name="Santelli C.M."/>
            <person name="Hansel C.M."/>
        </authorList>
    </citation>
    <scope>NUCLEOTIDE SEQUENCE [LARGE SCALE GENOMIC DNA]</scope>
    <source>
        <strain evidence="3 5">SRC1lrK2f</strain>
    </source>
</reference>
<evidence type="ECO:0000313" key="4">
    <source>
        <dbReference type="EMBL" id="RYN72529.1"/>
    </source>
</evidence>
<keyword evidence="2" id="KW-0732">Signal</keyword>
<feature type="signal peptide" evidence="2">
    <location>
        <begin position="1"/>
        <end position="16"/>
    </location>
</feature>
<dbReference type="Proteomes" id="UP000077248">
    <property type="component" value="Unassembled WGS sequence"/>
</dbReference>
<evidence type="ECO:0000256" key="2">
    <source>
        <dbReference type="SAM" id="SignalP"/>
    </source>
</evidence>
<keyword evidence="5" id="KW-1185">Reference proteome</keyword>
<reference evidence="4" key="3">
    <citation type="journal article" date="2019" name="J. ISSAAS">
        <title>Genomics, evolutionary history and diagnostics of the Alternaria alternata species group including apple and Asian pear pathotypes.</title>
        <authorList>
            <person name="Armitage A.D."/>
            <person name="Cockerton H.M."/>
            <person name="Sreenivasaprasad S."/>
            <person name="Woodhall J."/>
            <person name="Lane C."/>
            <person name="Harrison R.J."/>
            <person name="Clarkson J.P."/>
        </authorList>
    </citation>
    <scope>NUCLEOTIDE SEQUENCE</scope>
    <source>
        <strain evidence="4">FERA 1177</strain>
    </source>
</reference>
<dbReference type="PANTHER" id="PTHR40640">
    <property type="entry name" value="ANCHORED GLYCOPROTEIN, PUTATIVE (AFU_ORTHOLOGUE AFUA_8G04860)-RELATED"/>
    <property type="match status" value="1"/>
</dbReference>
<dbReference type="OMA" id="STIGWDQ"/>
<evidence type="ECO:0000313" key="5">
    <source>
        <dbReference type="Proteomes" id="UP000077248"/>
    </source>
</evidence>
<dbReference type="EMBL" id="KV441481">
    <property type="protein sequence ID" value="OAG19542.1"/>
    <property type="molecule type" value="Genomic_DNA"/>
</dbReference>
<feature type="chain" id="PRO_5040669907" description="GPI anchored protein" evidence="2">
    <location>
        <begin position="17"/>
        <end position="229"/>
    </location>
</feature>
<sequence>MASRYIFASLISLVAAQKASTTISVPWIGIGSTDAPSVFTDFYASVITANPTATTLSLACAPESLDCGLFPAQTLVVGPSTYNINMGDPSPDSDFTATMDCVVAESAVCKESASGTEANFPGTSTTTYDADMVSTFGLVVTAGADKLNAQAETTTTEAAESSATMKSSHSMSGSKLESVASTGVAVGSGSVSPTGSGSVVESTGAADANAVVGGGLLTVVAGVIGGLLL</sequence>
<name>A0A177DKH6_ALTAL</name>
<dbReference type="Proteomes" id="UP000291422">
    <property type="component" value="Unassembled WGS sequence"/>
</dbReference>
<proteinExistence type="predicted"/>
<gene>
    <name evidence="4" type="ORF">AA0117_g8387</name>
    <name evidence="3" type="ORF">CC77DRAFT_169358</name>
</gene>
<dbReference type="VEuPathDB" id="FungiDB:CC77DRAFT_169358"/>
<dbReference type="AlphaFoldDB" id="A0A177DKH6"/>
<accession>A0A177DKH6</accession>
<evidence type="ECO:0000313" key="6">
    <source>
        <dbReference type="Proteomes" id="UP000291422"/>
    </source>
</evidence>
<dbReference type="EMBL" id="PDXD01000025">
    <property type="protein sequence ID" value="RYN72529.1"/>
    <property type="molecule type" value="Genomic_DNA"/>
</dbReference>